<feature type="domain" description="Putative ER transporter 6TM N-terminal" evidence="8">
    <location>
        <begin position="50"/>
        <end position="348"/>
    </location>
</feature>
<organism evidence="10 11">
    <name type="scientific">Ceriporiopsis subvermispora (strain B)</name>
    <name type="common">White-rot fungus</name>
    <name type="synonym">Gelatoporia subvermispora</name>
    <dbReference type="NCBI Taxonomy" id="914234"/>
    <lineage>
        <taxon>Eukaryota</taxon>
        <taxon>Fungi</taxon>
        <taxon>Dikarya</taxon>
        <taxon>Basidiomycota</taxon>
        <taxon>Agaricomycotina</taxon>
        <taxon>Agaricomycetes</taxon>
        <taxon>Polyporales</taxon>
        <taxon>Gelatoporiaceae</taxon>
        <taxon>Gelatoporia</taxon>
    </lineage>
</organism>
<feature type="transmembrane region" description="Helical" evidence="6">
    <location>
        <begin position="869"/>
        <end position="887"/>
    </location>
</feature>
<evidence type="ECO:0008006" key="12">
    <source>
        <dbReference type="Google" id="ProtNLM"/>
    </source>
</evidence>
<feature type="region of interest" description="Disordered" evidence="5">
    <location>
        <begin position="353"/>
        <end position="464"/>
    </location>
</feature>
<dbReference type="InterPro" id="IPR049453">
    <property type="entry name" value="Memb_transporter_dom"/>
</dbReference>
<dbReference type="PANTHER" id="PTHR37994:SF1">
    <property type="entry name" value="ER TRANSPORTER 6TM N-TERMINAL DOMAIN-CONTAINING PROTEIN"/>
    <property type="match status" value="1"/>
</dbReference>
<accession>M2RQR0</accession>
<evidence type="ECO:0000256" key="5">
    <source>
        <dbReference type="SAM" id="MobiDB-lite"/>
    </source>
</evidence>
<protein>
    <recommendedName>
        <fullName evidence="12">ER transporter 6TM N-terminal domain-containing protein</fullName>
    </recommendedName>
</protein>
<evidence type="ECO:0000313" key="10">
    <source>
        <dbReference type="EMBL" id="EMD41231.1"/>
    </source>
</evidence>
<evidence type="ECO:0000259" key="9">
    <source>
        <dbReference type="Pfam" id="PF13515"/>
    </source>
</evidence>
<dbReference type="Pfam" id="PF13515">
    <property type="entry name" value="FUSC_2"/>
    <property type="match status" value="1"/>
</dbReference>
<evidence type="ECO:0000256" key="4">
    <source>
        <dbReference type="ARBA" id="ARBA00023136"/>
    </source>
</evidence>
<keyword evidence="11" id="KW-1185">Reference proteome</keyword>
<reference evidence="10 11" key="1">
    <citation type="journal article" date="2012" name="Proc. Natl. Acad. Sci. U.S.A.">
        <title>Comparative genomics of Ceriporiopsis subvermispora and Phanerochaete chrysosporium provide insight into selective ligninolysis.</title>
        <authorList>
            <person name="Fernandez-Fueyo E."/>
            <person name="Ruiz-Duenas F.J."/>
            <person name="Ferreira P."/>
            <person name="Floudas D."/>
            <person name="Hibbett D.S."/>
            <person name="Canessa P."/>
            <person name="Larrondo L.F."/>
            <person name="James T.Y."/>
            <person name="Seelenfreund D."/>
            <person name="Lobos S."/>
            <person name="Polanco R."/>
            <person name="Tello M."/>
            <person name="Honda Y."/>
            <person name="Watanabe T."/>
            <person name="Watanabe T."/>
            <person name="Ryu J.S."/>
            <person name="Kubicek C.P."/>
            <person name="Schmoll M."/>
            <person name="Gaskell J."/>
            <person name="Hammel K.E."/>
            <person name="St John F.J."/>
            <person name="Vanden Wymelenberg A."/>
            <person name="Sabat G."/>
            <person name="Splinter BonDurant S."/>
            <person name="Syed K."/>
            <person name="Yadav J.S."/>
            <person name="Doddapaneni H."/>
            <person name="Subramanian V."/>
            <person name="Lavin J.L."/>
            <person name="Oguiza J.A."/>
            <person name="Perez G."/>
            <person name="Pisabarro A.G."/>
            <person name="Ramirez L."/>
            <person name="Santoyo F."/>
            <person name="Master E."/>
            <person name="Coutinho P.M."/>
            <person name="Henrissat B."/>
            <person name="Lombard V."/>
            <person name="Magnuson J.K."/>
            <person name="Kuees U."/>
            <person name="Hori C."/>
            <person name="Igarashi K."/>
            <person name="Samejima M."/>
            <person name="Held B.W."/>
            <person name="Barry K.W."/>
            <person name="LaButti K.M."/>
            <person name="Lapidus A."/>
            <person name="Lindquist E.A."/>
            <person name="Lucas S.M."/>
            <person name="Riley R."/>
            <person name="Salamov A.A."/>
            <person name="Hoffmeister D."/>
            <person name="Schwenk D."/>
            <person name="Hadar Y."/>
            <person name="Yarden O."/>
            <person name="de Vries R.P."/>
            <person name="Wiebenga A."/>
            <person name="Stenlid J."/>
            <person name="Eastwood D."/>
            <person name="Grigoriev I.V."/>
            <person name="Berka R.M."/>
            <person name="Blanchette R.A."/>
            <person name="Kersten P."/>
            <person name="Martinez A.T."/>
            <person name="Vicuna R."/>
            <person name="Cullen D."/>
        </authorList>
    </citation>
    <scope>NUCLEOTIDE SEQUENCE [LARGE SCALE GENOMIC DNA]</scope>
    <source>
        <strain evidence="10 11">B</strain>
    </source>
</reference>
<gene>
    <name evidence="10" type="ORF">CERSUDRAFT_109850</name>
</gene>
<dbReference type="OrthoDB" id="2274698at2759"/>
<proteinExistence type="predicted"/>
<feature type="transmembrane region" description="Helical" evidence="6">
    <location>
        <begin position="907"/>
        <end position="925"/>
    </location>
</feature>
<dbReference type="InterPro" id="IPR018823">
    <property type="entry name" value="ArAE_2_N"/>
</dbReference>
<evidence type="ECO:0000256" key="2">
    <source>
        <dbReference type="ARBA" id="ARBA00022692"/>
    </source>
</evidence>
<feature type="transmembrane region" description="Helical" evidence="6">
    <location>
        <begin position="115"/>
        <end position="135"/>
    </location>
</feature>
<feature type="transmembrane region" description="Helical" evidence="6">
    <location>
        <begin position="811"/>
        <end position="832"/>
    </location>
</feature>
<feature type="transmembrane region" description="Helical" evidence="6">
    <location>
        <begin position="761"/>
        <end position="780"/>
    </location>
</feature>
<dbReference type="PANTHER" id="PTHR37994">
    <property type="entry name" value="ARAE_2_N DOMAIN-CONTAINING PROTEIN-RELATED"/>
    <property type="match status" value="1"/>
</dbReference>
<evidence type="ECO:0000259" key="8">
    <source>
        <dbReference type="Pfam" id="PF10337"/>
    </source>
</evidence>
<dbReference type="Pfam" id="PF10337">
    <property type="entry name" value="ArAE_2_N"/>
    <property type="match status" value="1"/>
</dbReference>
<feature type="compositionally biased region" description="Polar residues" evidence="5">
    <location>
        <begin position="404"/>
        <end position="415"/>
    </location>
</feature>
<dbReference type="InterPro" id="IPR018820">
    <property type="entry name" value="BRE4-related_DUF2421"/>
</dbReference>
<dbReference type="Pfam" id="PF10334">
    <property type="entry name" value="BRE4"/>
    <property type="match status" value="1"/>
</dbReference>
<dbReference type="EMBL" id="KB445791">
    <property type="protein sequence ID" value="EMD41231.1"/>
    <property type="molecule type" value="Genomic_DNA"/>
</dbReference>
<feature type="transmembrane region" description="Helical" evidence="6">
    <location>
        <begin position="186"/>
        <end position="208"/>
    </location>
</feature>
<dbReference type="HOGENOM" id="CLU_003918_2_0_1"/>
<dbReference type="AlphaFoldDB" id="M2RQR0"/>
<feature type="transmembrane region" description="Helical" evidence="6">
    <location>
        <begin position="159"/>
        <end position="179"/>
    </location>
</feature>
<feature type="transmembrane region" description="Helical" evidence="6">
    <location>
        <begin position="220"/>
        <end position="239"/>
    </location>
</feature>
<keyword evidence="2 6" id="KW-0812">Transmembrane</keyword>
<name>M2RQR0_CERS8</name>
<evidence type="ECO:0000256" key="1">
    <source>
        <dbReference type="ARBA" id="ARBA00004141"/>
    </source>
</evidence>
<evidence type="ECO:0000259" key="7">
    <source>
        <dbReference type="Pfam" id="PF10334"/>
    </source>
</evidence>
<keyword evidence="3 6" id="KW-1133">Transmembrane helix</keyword>
<feature type="transmembrane region" description="Helical" evidence="6">
    <location>
        <begin position="63"/>
        <end position="80"/>
    </location>
</feature>
<dbReference type="Proteomes" id="UP000016930">
    <property type="component" value="Unassembled WGS sequence"/>
</dbReference>
<feature type="domain" description="DUF2421" evidence="7">
    <location>
        <begin position="926"/>
        <end position="1146"/>
    </location>
</feature>
<feature type="transmembrane region" description="Helical" evidence="6">
    <location>
        <begin position="844"/>
        <end position="862"/>
    </location>
</feature>
<feature type="compositionally biased region" description="Pro residues" evidence="5">
    <location>
        <begin position="370"/>
        <end position="384"/>
    </location>
</feature>
<evidence type="ECO:0000256" key="6">
    <source>
        <dbReference type="SAM" id="Phobius"/>
    </source>
</evidence>
<comment type="subcellular location">
    <subcellularLocation>
        <location evidence="1">Membrane</location>
        <topology evidence="1">Multi-pass membrane protein</topology>
    </subcellularLocation>
</comment>
<feature type="compositionally biased region" description="Pro residues" evidence="5">
    <location>
        <begin position="394"/>
        <end position="403"/>
    </location>
</feature>
<feature type="domain" description="Integral membrane bound transporter" evidence="9">
    <location>
        <begin position="786"/>
        <end position="920"/>
    </location>
</feature>
<dbReference type="GO" id="GO:0016020">
    <property type="term" value="C:membrane"/>
    <property type="evidence" value="ECO:0007669"/>
    <property type="project" value="UniProtKB-SubCell"/>
</dbReference>
<evidence type="ECO:0000256" key="3">
    <source>
        <dbReference type="ARBA" id="ARBA00022989"/>
    </source>
</evidence>
<evidence type="ECO:0000313" key="11">
    <source>
        <dbReference type="Proteomes" id="UP000016930"/>
    </source>
</evidence>
<keyword evidence="4 6" id="KW-0472">Membrane</keyword>
<dbReference type="STRING" id="914234.M2RQR0"/>
<sequence>MQEYPTASPPSTPLTYRLPLEDEDEDEAPDHRPISQLWSTFMKKLPINVQWIQDNWTWSKVKPVLRCAVVAWLSLIFMLIASTEHILGQASFLILVAAFLDPPSDPFISCLERELLILFFSTLGWAWGTLGVFVANQARTNIVRDATTAQILTGQYVEAGPTVIVAVFIFFGTATLLYIKARQGPGPFLVSTVFGCICLDLNLTTAVLYPYPQYQSGRAVVLPLAFHAGLCLVLSAILFPSTITAQYTGTLVRVLDPLHDALLEHRRILQISPCSSGFAASVSKIGGLVNKSDGALTPSAAALHLLKHDIVWGRFAPTDIGGFQWWVRRLVTRANGMGIFFTLIEPTRERFPITPVPSRLSTPGHSRPGTPAPSRPTTPAPSRPASPVQSRPVTPGPSRPETPSPSHMRTVTTSGLRIETPEPRHATPMSDFAEVTLGSPRRSNRHDEGAPRRRKQPRSASRISFRHSLSRHLHLPAGGHQSDAAHDQHLHFSLLHLAHSLALTRVQTASSLETAVGVFESQRYLALEATRLRRPDSGETTEQFTQLLSESCDELLGGCAEAITGVKEWMAGVRRGRFGSKAKIDEERRRRLDDLIALRERLHEVVERFREERRHRVLDPYRSAFDPHHVGSPNGAVEPPPHRYLFHCFMYQYHVMEFGILLIGLLDEIIRLEHTYPKARLWTTRFPIHKMFSWSRWDPAENIEREDDEDPDVIQGIEPEWSQDLGFTSRRDPDALPPTNLFQQVMSLIHLGITGLSHGNAVFALKGALLTVILCIPSFLRSTAQFAYGQRFFWGIFMGQLTLARFRGDTTFGLVARIMSTFLGGVVGMVMWYTSAGSGLGNSYGLAAVCAVCYPVFFYGRLYWPGPPMTNAIFFVTAALVVGYSWQDTHFPFTFHYWGFDLAWRRFVLVTAGVTAAFIFSFLPPSTTLRKYQRKTLATTATELGTLYCSIVSFANTRGHQELDKGEIMQALAAIRMKLKRSLVLKTNVIYEFSLRGKWPADRYHKILDIQMQLAYLLSHLMSVVEHLEPAWSRAFLRRTRFIDSDFQGDVLAVISMISTSLRTGNPLPQITPCPLLDRFMAYTHGLNVIRQEADDDYGLPRTMTMDTLENEQYLCFSVGVTTAFGIIMRLDKLMVATKELVGEQYHIHGIGLPELATDADEKTPFMRPHKEA</sequence>